<dbReference type="STRING" id="1353952.A0A165D156"/>
<evidence type="ECO:0000256" key="6">
    <source>
        <dbReference type="ARBA" id="ARBA00023004"/>
    </source>
</evidence>
<proteinExistence type="inferred from homology"/>
<comment type="similarity">
    <text evidence="3">Belongs to the cytochrome P450 family.</text>
</comment>
<keyword evidence="10" id="KW-1185">Reference proteome</keyword>
<keyword evidence="6 8" id="KW-0408">Iron</keyword>
<comment type="pathway">
    <text evidence="2">Secondary metabolite biosynthesis.</text>
</comment>
<dbReference type="CDD" id="cd11069">
    <property type="entry name" value="CYP_FUM15-like"/>
    <property type="match status" value="1"/>
</dbReference>
<dbReference type="Gene3D" id="1.10.630.10">
    <property type="entry name" value="Cytochrome P450"/>
    <property type="match status" value="1"/>
</dbReference>
<evidence type="ECO:0000313" key="9">
    <source>
        <dbReference type="EMBL" id="KZT51839.1"/>
    </source>
</evidence>
<dbReference type="AlphaFoldDB" id="A0A165D156"/>
<dbReference type="GO" id="GO:0020037">
    <property type="term" value="F:heme binding"/>
    <property type="evidence" value="ECO:0007669"/>
    <property type="project" value="InterPro"/>
</dbReference>
<evidence type="ECO:0000256" key="5">
    <source>
        <dbReference type="ARBA" id="ARBA00023002"/>
    </source>
</evidence>
<dbReference type="PANTHER" id="PTHR24305:SF166">
    <property type="entry name" value="CYTOCHROME P450 12A4, MITOCHONDRIAL-RELATED"/>
    <property type="match status" value="1"/>
</dbReference>
<sequence>MATTTTTTTAMDVLRALLAKAHTLTPLEVAALLLAAYALRQAYIALTRTRTTPLPGPTPDSWLWGFSRAMFQGDSAAMVAGWAEQYGAVFQIPGSLGSKRVVIADPKAVAHFYAHETFTYQQNQFSRHFLAALFGKGILWAEGESHKRQRKILTPAFSNQAIKELTPVFYDSVYKAKTAWDALLDASPSGDVVIDVQNWMNRISLDSIGVAGFAHDFRSLQGEKPEVAEAFESFGKFKPNKFFMVIMLFAQWFPILLNIPTGRNKRIALLDQSMTKIADQLLDEGRKAGDEGDGGKAKGRSLIGALVRAEKTDKIDPSAGAGLYLQPEEVLAQMKTLVLAGYETTSISLTWALIELSLHPDKQATLRDELAQLGQDASFDQLNNNTLPYLDGVVREVLRLHPPLTETNRMAAQDDVVPLSRPITDAKGRQVDRLTIAAYTPVSIPIKTINMSKELWGPDAAEFVPERWIGEAGLKGRRAMEVQGWGHILTFVDGPRTCLGRGFAVAEFKSVLSTLIRNFAFSPRDPEGIKLERARTLLPRPKLEGEEGIALPLRVRRVD</sequence>
<keyword evidence="8" id="KW-0479">Metal-binding</keyword>
<evidence type="ECO:0000256" key="8">
    <source>
        <dbReference type="PIRSR" id="PIRSR602401-1"/>
    </source>
</evidence>
<evidence type="ECO:0000313" key="10">
    <source>
        <dbReference type="Proteomes" id="UP000076842"/>
    </source>
</evidence>
<dbReference type="EMBL" id="KV424088">
    <property type="protein sequence ID" value="KZT51839.1"/>
    <property type="molecule type" value="Genomic_DNA"/>
</dbReference>
<feature type="binding site" description="axial binding residue" evidence="8">
    <location>
        <position position="498"/>
    </location>
    <ligand>
        <name>heme</name>
        <dbReference type="ChEBI" id="CHEBI:30413"/>
    </ligand>
    <ligandPart>
        <name>Fe</name>
        <dbReference type="ChEBI" id="CHEBI:18248"/>
    </ligandPart>
</feature>
<dbReference type="InterPro" id="IPR050121">
    <property type="entry name" value="Cytochrome_P450_monoxygenase"/>
</dbReference>
<dbReference type="InterPro" id="IPR002401">
    <property type="entry name" value="Cyt_P450_E_grp-I"/>
</dbReference>
<dbReference type="SUPFAM" id="SSF48264">
    <property type="entry name" value="Cytochrome P450"/>
    <property type="match status" value="1"/>
</dbReference>
<accession>A0A165D156</accession>
<keyword evidence="4 8" id="KW-0349">Heme</keyword>
<dbReference type="InterPro" id="IPR036396">
    <property type="entry name" value="Cyt_P450_sf"/>
</dbReference>
<protein>
    <submittedName>
        <fullName evidence="9">Cytochrome P450</fullName>
    </submittedName>
</protein>
<dbReference type="GO" id="GO:0016705">
    <property type="term" value="F:oxidoreductase activity, acting on paired donors, with incorporation or reduction of molecular oxygen"/>
    <property type="evidence" value="ECO:0007669"/>
    <property type="project" value="InterPro"/>
</dbReference>
<evidence type="ECO:0000256" key="2">
    <source>
        <dbReference type="ARBA" id="ARBA00005179"/>
    </source>
</evidence>
<dbReference type="GO" id="GO:0004497">
    <property type="term" value="F:monooxygenase activity"/>
    <property type="evidence" value="ECO:0007669"/>
    <property type="project" value="UniProtKB-KW"/>
</dbReference>
<evidence type="ECO:0000256" key="3">
    <source>
        <dbReference type="ARBA" id="ARBA00010617"/>
    </source>
</evidence>
<dbReference type="PANTHER" id="PTHR24305">
    <property type="entry name" value="CYTOCHROME P450"/>
    <property type="match status" value="1"/>
</dbReference>
<gene>
    <name evidence="9" type="ORF">CALCODRAFT_503034</name>
</gene>
<dbReference type="Pfam" id="PF00067">
    <property type="entry name" value="p450"/>
    <property type="match status" value="1"/>
</dbReference>
<keyword evidence="5" id="KW-0560">Oxidoreductase</keyword>
<dbReference type="InParanoid" id="A0A165D156"/>
<evidence type="ECO:0000256" key="1">
    <source>
        <dbReference type="ARBA" id="ARBA00001971"/>
    </source>
</evidence>
<organism evidence="9 10">
    <name type="scientific">Calocera cornea HHB12733</name>
    <dbReference type="NCBI Taxonomy" id="1353952"/>
    <lineage>
        <taxon>Eukaryota</taxon>
        <taxon>Fungi</taxon>
        <taxon>Dikarya</taxon>
        <taxon>Basidiomycota</taxon>
        <taxon>Agaricomycotina</taxon>
        <taxon>Dacrymycetes</taxon>
        <taxon>Dacrymycetales</taxon>
        <taxon>Dacrymycetaceae</taxon>
        <taxon>Calocera</taxon>
    </lineage>
</organism>
<dbReference type="InterPro" id="IPR001128">
    <property type="entry name" value="Cyt_P450"/>
</dbReference>
<dbReference type="GO" id="GO:0005506">
    <property type="term" value="F:iron ion binding"/>
    <property type="evidence" value="ECO:0007669"/>
    <property type="project" value="InterPro"/>
</dbReference>
<dbReference type="OrthoDB" id="1470350at2759"/>
<dbReference type="PRINTS" id="PR00463">
    <property type="entry name" value="EP450I"/>
</dbReference>
<evidence type="ECO:0000256" key="7">
    <source>
        <dbReference type="ARBA" id="ARBA00023033"/>
    </source>
</evidence>
<name>A0A165D156_9BASI</name>
<comment type="cofactor">
    <cofactor evidence="1 8">
        <name>heme</name>
        <dbReference type="ChEBI" id="CHEBI:30413"/>
    </cofactor>
</comment>
<keyword evidence="7" id="KW-0503">Monooxygenase</keyword>
<reference evidence="9 10" key="1">
    <citation type="journal article" date="2016" name="Mol. Biol. Evol.">
        <title>Comparative Genomics of Early-Diverging Mushroom-Forming Fungi Provides Insights into the Origins of Lignocellulose Decay Capabilities.</title>
        <authorList>
            <person name="Nagy L.G."/>
            <person name="Riley R."/>
            <person name="Tritt A."/>
            <person name="Adam C."/>
            <person name="Daum C."/>
            <person name="Floudas D."/>
            <person name="Sun H."/>
            <person name="Yadav J.S."/>
            <person name="Pangilinan J."/>
            <person name="Larsson K.H."/>
            <person name="Matsuura K."/>
            <person name="Barry K."/>
            <person name="Labutti K."/>
            <person name="Kuo R."/>
            <person name="Ohm R.A."/>
            <person name="Bhattacharya S.S."/>
            <person name="Shirouzu T."/>
            <person name="Yoshinaga Y."/>
            <person name="Martin F.M."/>
            <person name="Grigoriev I.V."/>
            <person name="Hibbett D.S."/>
        </authorList>
    </citation>
    <scope>NUCLEOTIDE SEQUENCE [LARGE SCALE GENOMIC DNA]</scope>
    <source>
        <strain evidence="9 10">HHB12733</strain>
    </source>
</reference>
<evidence type="ECO:0000256" key="4">
    <source>
        <dbReference type="ARBA" id="ARBA00022617"/>
    </source>
</evidence>
<dbReference type="PRINTS" id="PR00385">
    <property type="entry name" value="P450"/>
</dbReference>
<dbReference type="Proteomes" id="UP000076842">
    <property type="component" value="Unassembled WGS sequence"/>
</dbReference>